<proteinExistence type="predicted"/>
<keyword evidence="1" id="KW-0732">Signal</keyword>
<dbReference type="InterPro" id="IPR002035">
    <property type="entry name" value="VWF_A"/>
</dbReference>
<dbReference type="PROSITE" id="PS50234">
    <property type="entry name" value="VWFA"/>
    <property type="match status" value="1"/>
</dbReference>
<feature type="domain" description="VWFA" evidence="2">
    <location>
        <begin position="190"/>
        <end position="232"/>
    </location>
</feature>
<evidence type="ECO:0000313" key="3">
    <source>
        <dbReference type="EMBL" id="GAX26339.1"/>
    </source>
</evidence>
<dbReference type="EMBL" id="BDSP01000240">
    <property type="protein sequence ID" value="GAX26339.1"/>
    <property type="molecule type" value="Genomic_DNA"/>
</dbReference>
<evidence type="ECO:0000313" key="4">
    <source>
        <dbReference type="Proteomes" id="UP000198406"/>
    </source>
</evidence>
<feature type="signal peptide" evidence="1">
    <location>
        <begin position="1"/>
        <end position="16"/>
    </location>
</feature>
<dbReference type="Proteomes" id="UP000198406">
    <property type="component" value="Unassembled WGS sequence"/>
</dbReference>
<reference evidence="3 4" key="1">
    <citation type="journal article" date="2015" name="Plant Cell">
        <title>Oil accumulation by the oleaginous diatom Fistulifera solaris as revealed by the genome and transcriptome.</title>
        <authorList>
            <person name="Tanaka T."/>
            <person name="Maeda Y."/>
            <person name="Veluchamy A."/>
            <person name="Tanaka M."/>
            <person name="Abida H."/>
            <person name="Marechal E."/>
            <person name="Bowler C."/>
            <person name="Muto M."/>
            <person name="Sunaga Y."/>
            <person name="Tanaka M."/>
            <person name="Yoshino T."/>
            <person name="Taniguchi T."/>
            <person name="Fukuda Y."/>
            <person name="Nemoto M."/>
            <person name="Matsumoto M."/>
            <person name="Wong P.S."/>
            <person name="Aburatani S."/>
            <person name="Fujibuchi W."/>
        </authorList>
    </citation>
    <scope>NUCLEOTIDE SEQUENCE [LARGE SCALE GENOMIC DNA]</scope>
    <source>
        <strain evidence="3 4">JPCC DA0580</strain>
    </source>
</reference>
<dbReference type="InterPro" id="IPR036465">
    <property type="entry name" value="vWFA_dom_sf"/>
</dbReference>
<dbReference type="OrthoDB" id="202775at2759"/>
<dbReference type="InParanoid" id="A0A1Z5KJ82"/>
<evidence type="ECO:0000256" key="1">
    <source>
        <dbReference type="SAM" id="SignalP"/>
    </source>
</evidence>
<gene>
    <name evidence="3" type="ORF">FisN_16Lu180</name>
</gene>
<dbReference type="PANTHER" id="PTHR10166">
    <property type="entry name" value="VOLTAGE-DEPENDENT CALCIUM CHANNEL SUBUNIT ALPHA-2/DELTA-RELATED"/>
    <property type="match status" value="1"/>
</dbReference>
<dbReference type="SUPFAM" id="SSF53300">
    <property type="entry name" value="vWA-like"/>
    <property type="match status" value="1"/>
</dbReference>
<dbReference type="Gene3D" id="3.40.50.410">
    <property type="entry name" value="von Willebrand factor, type A domain"/>
    <property type="match status" value="1"/>
</dbReference>
<dbReference type="PANTHER" id="PTHR10166:SF37">
    <property type="entry name" value="STOLID, ISOFORM H"/>
    <property type="match status" value="1"/>
</dbReference>
<comment type="caution">
    <text evidence="3">The sequence shown here is derived from an EMBL/GenBank/DDBJ whole genome shotgun (WGS) entry which is preliminary data.</text>
</comment>
<evidence type="ECO:0000259" key="2">
    <source>
        <dbReference type="PROSITE" id="PS50234"/>
    </source>
</evidence>
<name>A0A1Z5KJ82_FISSO</name>
<dbReference type="InterPro" id="IPR051173">
    <property type="entry name" value="Ca_channel_alpha-2/delta"/>
</dbReference>
<sequence length="232" mass="26089">MMRVTLFFVFTASVCALNTARFEEVVAKLESHVLEYRDFMESLYLEKRCDETSLMECQAASYDESWSAMPNPTCPSGPDFSNPLCGLGDECSGFVDFTKSVYRIAPGTDVTDPLVIESVCFSRFMDDWLIQRNEQDSALWEEIKVQPRAMYFGSTSGAFRIYPGRHSEKRGIYDPTVRPWYVAGSSGPKNIVLVLDKSGSMQGARMSLMKEAAIRVIETLTISDRVAIVVFD</sequence>
<organism evidence="3 4">
    <name type="scientific">Fistulifera solaris</name>
    <name type="common">Oleaginous diatom</name>
    <dbReference type="NCBI Taxonomy" id="1519565"/>
    <lineage>
        <taxon>Eukaryota</taxon>
        <taxon>Sar</taxon>
        <taxon>Stramenopiles</taxon>
        <taxon>Ochrophyta</taxon>
        <taxon>Bacillariophyta</taxon>
        <taxon>Bacillariophyceae</taxon>
        <taxon>Bacillariophycidae</taxon>
        <taxon>Naviculales</taxon>
        <taxon>Naviculaceae</taxon>
        <taxon>Fistulifera</taxon>
    </lineage>
</organism>
<dbReference type="GO" id="GO:0005245">
    <property type="term" value="F:voltage-gated calcium channel activity"/>
    <property type="evidence" value="ECO:0007669"/>
    <property type="project" value="TreeGrafter"/>
</dbReference>
<dbReference type="AlphaFoldDB" id="A0A1Z5KJ82"/>
<feature type="chain" id="PRO_5012283642" description="VWFA domain-containing protein" evidence="1">
    <location>
        <begin position="17"/>
        <end position="232"/>
    </location>
</feature>
<protein>
    <recommendedName>
        <fullName evidence="2">VWFA domain-containing protein</fullName>
    </recommendedName>
</protein>
<keyword evidence="4" id="KW-1185">Reference proteome</keyword>
<accession>A0A1Z5KJ82</accession>
<dbReference type="Pfam" id="PF00092">
    <property type="entry name" value="VWA"/>
    <property type="match status" value="1"/>
</dbReference>
<dbReference type="GO" id="GO:0005891">
    <property type="term" value="C:voltage-gated calcium channel complex"/>
    <property type="evidence" value="ECO:0007669"/>
    <property type="project" value="TreeGrafter"/>
</dbReference>